<dbReference type="Proteomes" id="UP001190700">
    <property type="component" value="Unassembled WGS sequence"/>
</dbReference>
<dbReference type="AlphaFoldDB" id="A0AAE0ENM3"/>
<proteinExistence type="predicted"/>
<feature type="transmembrane region" description="Helical" evidence="1">
    <location>
        <begin position="202"/>
        <end position="225"/>
    </location>
</feature>
<reference evidence="2 3" key="1">
    <citation type="journal article" date="2015" name="Genome Biol. Evol.">
        <title>Comparative Genomics of a Bacterivorous Green Alga Reveals Evolutionary Causalities and Consequences of Phago-Mixotrophic Mode of Nutrition.</title>
        <authorList>
            <person name="Burns J.A."/>
            <person name="Paasch A."/>
            <person name="Narechania A."/>
            <person name="Kim E."/>
        </authorList>
    </citation>
    <scope>NUCLEOTIDE SEQUENCE [LARGE SCALE GENOMIC DNA]</scope>
    <source>
        <strain evidence="2 3">PLY_AMNH</strain>
    </source>
</reference>
<keyword evidence="1" id="KW-0812">Transmembrane</keyword>
<feature type="transmembrane region" description="Helical" evidence="1">
    <location>
        <begin position="314"/>
        <end position="338"/>
    </location>
</feature>
<keyword evidence="1" id="KW-0472">Membrane</keyword>
<name>A0AAE0ENM3_9CHLO</name>
<feature type="transmembrane region" description="Helical" evidence="1">
    <location>
        <begin position="65"/>
        <end position="90"/>
    </location>
</feature>
<feature type="transmembrane region" description="Helical" evidence="1">
    <location>
        <begin position="154"/>
        <end position="181"/>
    </location>
</feature>
<evidence type="ECO:0000313" key="3">
    <source>
        <dbReference type="Proteomes" id="UP001190700"/>
    </source>
</evidence>
<comment type="caution">
    <text evidence="2">The sequence shown here is derived from an EMBL/GenBank/DDBJ whole genome shotgun (WGS) entry which is preliminary data.</text>
</comment>
<accession>A0AAE0ENM3</accession>
<dbReference type="Gene3D" id="1.10.287.70">
    <property type="match status" value="1"/>
</dbReference>
<dbReference type="PANTHER" id="PTHR13715:SF99">
    <property type="entry name" value="INOSITOL 1,4,5-TRISPHOSPHATE RECEPTOR-LIKE PROTEIN A"/>
    <property type="match status" value="1"/>
</dbReference>
<protein>
    <submittedName>
        <fullName evidence="2">Uncharacterized protein</fullName>
    </submittedName>
</protein>
<keyword evidence="1" id="KW-1133">Transmembrane helix</keyword>
<organism evidence="2 3">
    <name type="scientific">Cymbomonas tetramitiformis</name>
    <dbReference type="NCBI Taxonomy" id="36881"/>
    <lineage>
        <taxon>Eukaryota</taxon>
        <taxon>Viridiplantae</taxon>
        <taxon>Chlorophyta</taxon>
        <taxon>Pyramimonadophyceae</taxon>
        <taxon>Pyramimonadales</taxon>
        <taxon>Pyramimonadaceae</taxon>
        <taxon>Cymbomonas</taxon>
    </lineage>
</organism>
<keyword evidence="3" id="KW-1185">Reference proteome</keyword>
<dbReference type="EMBL" id="LGRX02035337">
    <property type="protein sequence ID" value="KAK3235253.1"/>
    <property type="molecule type" value="Genomic_DNA"/>
</dbReference>
<evidence type="ECO:0000313" key="2">
    <source>
        <dbReference type="EMBL" id="KAK3235253.1"/>
    </source>
</evidence>
<dbReference type="GO" id="GO:0006816">
    <property type="term" value="P:calcium ion transport"/>
    <property type="evidence" value="ECO:0007669"/>
    <property type="project" value="InterPro"/>
</dbReference>
<dbReference type="InterPro" id="IPR015925">
    <property type="entry name" value="Ryanodine_IP3_receptor"/>
</dbReference>
<sequence>MFCDLARIVAFEIRHRQAASQGYFGNWLVNWQWFLSKAPFVCAVVICFLLTTCHTSKDRIYESGGWLSIVVRLLGLLHFVFTMLAALHYAKILAPIQLYTQEVTSSSLKAVNLDRRRSNSPVDESWLENKATNVTHTLIMNVLRLASLSQDPRIYVLTISSLVSLAAALTSPFLFSLHLMLFAENSTAMAIITALRNVGTRILNTVLLGILVVIVFAFMTFVNFYEDMERAYRDAGCAFSGSEYFTYADPDSDCPNDSVTLFQAVAVHIQSALLMVNLNTILDPGGQSHSPSFWRVTPLQVLEDASHHLRNTHIVLFSLVWQTCLLNIITGLIIDSFLTIRMEEKESEAETANKCFMCSHERTALDDCQNSTFVEHITEQHNPWHYMCYFVYVTNKDRSELTGLESFVCQQLDDRLVEFLPFNRSFHLELNKSKQAATTASLLDKINVLQDKVDVMSRIIERQADGGDTLIETGRPSLATSMPSRIMRISMSE</sequence>
<gene>
    <name evidence="2" type="ORF">CYMTET_54538</name>
</gene>
<evidence type="ECO:0000256" key="1">
    <source>
        <dbReference type="SAM" id="Phobius"/>
    </source>
</evidence>
<feature type="transmembrane region" description="Helical" evidence="1">
    <location>
        <begin position="33"/>
        <end position="53"/>
    </location>
</feature>
<dbReference type="PANTHER" id="PTHR13715">
    <property type="entry name" value="RYANODINE RECEPTOR AND IP3 RECEPTOR"/>
    <property type="match status" value="1"/>
</dbReference>